<proteinExistence type="predicted"/>
<accession>A0A377TVH2</accession>
<organism evidence="1 3">
    <name type="scientific">Klebsiella pneumoniae</name>
    <dbReference type="NCBI Taxonomy" id="573"/>
    <lineage>
        <taxon>Bacteria</taxon>
        <taxon>Pseudomonadati</taxon>
        <taxon>Pseudomonadota</taxon>
        <taxon>Gammaproteobacteria</taxon>
        <taxon>Enterobacterales</taxon>
        <taxon>Enterobacteriaceae</taxon>
        <taxon>Klebsiella/Raoultella group</taxon>
        <taxon>Klebsiella</taxon>
        <taxon>Klebsiella pneumoniae complex</taxon>
    </lineage>
</organism>
<evidence type="ECO:0000313" key="1">
    <source>
        <dbReference type="EMBL" id="STS83479.1"/>
    </source>
</evidence>
<name>A0A377TVH2_KLEPN</name>
<evidence type="ECO:0000313" key="4">
    <source>
        <dbReference type="Proteomes" id="UP000255167"/>
    </source>
</evidence>
<reference evidence="3 4" key="1">
    <citation type="submission" date="2018-06" db="EMBL/GenBank/DDBJ databases">
        <authorList>
            <consortium name="Pathogen Informatics"/>
            <person name="Doyle S."/>
        </authorList>
    </citation>
    <scope>NUCLEOTIDE SEQUENCE [LARGE SCALE GENOMIC DNA]</scope>
    <source>
        <strain evidence="1 3">NCTC9140</strain>
        <strain evidence="2 4">NCTC9617</strain>
    </source>
</reference>
<keyword evidence="1" id="KW-0378">Hydrolase</keyword>
<dbReference type="EMBL" id="UGKQ01000007">
    <property type="protein sequence ID" value="STS83479.1"/>
    <property type="molecule type" value="Genomic_DNA"/>
</dbReference>
<evidence type="ECO:0000313" key="2">
    <source>
        <dbReference type="EMBL" id="STW50154.1"/>
    </source>
</evidence>
<dbReference type="SUPFAM" id="SSF53178">
    <property type="entry name" value="Peptidyl-tRNA hydrolase-like"/>
    <property type="match status" value="1"/>
</dbReference>
<gene>
    <name evidence="1" type="primary">pth_2</name>
    <name evidence="2" type="synonym">pth_1</name>
    <name evidence="1" type="ORF">NCTC9140_05246</name>
    <name evidence="2" type="ORF">NCTC9617_06811</name>
</gene>
<evidence type="ECO:0000313" key="3">
    <source>
        <dbReference type="Proteomes" id="UP000254938"/>
    </source>
</evidence>
<dbReference type="Proteomes" id="UP000255167">
    <property type="component" value="Unassembled WGS sequence"/>
</dbReference>
<protein>
    <submittedName>
        <fullName evidence="1">Peptidyl-tRNA hydrolase</fullName>
        <ecNumber evidence="1">3.1.1.29</ecNumber>
    </submittedName>
</protein>
<dbReference type="EMBL" id="UGNC01000005">
    <property type="protein sequence ID" value="STW50154.1"/>
    <property type="molecule type" value="Genomic_DNA"/>
</dbReference>
<dbReference type="Proteomes" id="UP000254938">
    <property type="component" value="Unassembled WGS sequence"/>
</dbReference>
<dbReference type="GO" id="GO:0004045">
    <property type="term" value="F:peptidyl-tRNA hydrolase activity"/>
    <property type="evidence" value="ECO:0007669"/>
    <property type="project" value="UniProtKB-EC"/>
</dbReference>
<dbReference type="AlphaFoldDB" id="A0A377TVH2"/>
<dbReference type="InterPro" id="IPR036416">
    <property type="entry name" value="Pept_tRNA_hydro_sf"/>
</dbReference>
<sequence length="45" mass="4982">MLGKPPASEQKLIDDAVDEAARCTEIWLKDGLTKATNRLHAFKAQ</sequence>
<dbReference type="EC" id="3.1.1.29" evidence="1"/>